<dbReference type="PROSITE" id="PS50181">
    <property type="entry name" value="FBOX"/>
    <property type="match status" value="1"/>
</dbReference>
<dbReference type="GO" id="GO:0019005">
    <property type="term" value="C:SCF ubiquitin ligase complex"/>
    <property type="evidence" value="ECO:0007669"/>
    <property type="project" value="TreeGrafter"/>
</dbReference>
<evidence type="ECO:0000313" key="2">
    <source>
        <dbReference type="EMBL" id="CAD7083101.1"/>
    </source>
</evidence>
<dbReference type="PANTHER" id="PTHR13318">
    <property type="entry name" value="PARTNER OF PAIRED, ISOFORM B-RELATED"/>
    <property type="match status" value="1"/>
</dbReference>
<protein>
    <recommendedName>
        <fullName evidence="1">F-box domain-containing protein</fullName>
    </recommendedName>
</protein>
<dbReference type="SUPFAM" id="SSF52047">
    <property type="entry name" value="RNI-like"/>
    <property type="match status" value="1"/>
</dbReference>
<proteinExistence type="predicted"/>
<dbReference type="EMBL" id="LR899010">
    <property type="protein sequence ID" value="CAD7083101.1"/>
    <property type="molecule type" value="Genomic_DNA"/>
</dbReference>
<name>A0A7R8YS29_HERIL</name>
<dbReference type="InterPro" id="IPR036047">
    <property type="entry name" value="F-box-like_dom_sf"/>
</dbReference>
<feature type="domain" description="F-box" evidence="1">
    <location>
        <begin position="17"/>
        <end position="56"/>
    </location>
</feature>
<sequence length="372" mass="43193">MSRPESEKDNSELENGESPFDRLTDKILEKIFGYFEPAEIIENLVLVCERWRTIIEAMKKCVSFNDCEARAILQFICRFPDTLKSIRLNNVFGSIAVILKKLRRKQKYLKQIHIDSCQIVPNKNPYVAGRRLRNFIEVCRYLEKLSLKNVEYRVDDLLDAFPFLENLRALAIGNNPWLQPVDVITIIMNCTNLRSITLYHIDSMRDQDMKFLLCNKRLNENLQELSLDQVTELTSIAYQYILNCKNLKKLHINYSTGFSADTLMEIPIKLSSLRSFNIERACRISCGNLCEFFKDRALKLHEFGLTDLSGCETLESEMNMKTESCMNLIKVTLPNHLSEAHQRITKSDSIKLEFQEIGDYQEAIDIESVSFV</sequence>
<dbReference type="SUPFAM" id="SSF81383">
    <property type="entry name" value="F-box domain"/>
    <property type="match status" value="1"/>
</dbReference>
<evidence type="ECO:0000259" key="1">
    <source>
        <dbReference type="PROSITE" id="PS50181"/>
    </source>
</evidence>
<dbReference type="GO" id="GO:0031146">
    <property type="term" value="P:SCF-dependent proteasomal ubiquitin-dependent protein catabolic process"/>
    <property type="evidence" value="ECO:0007669"/>
    <property type="project" value="TreeGrafter"/>
</dbReference>
<reference evidence="2 3" key="1">
    <citation type="submission" date="2020-11" db="EMBL/GenBank/DDBJ databases">
        <authorList>
            <person name="Wallbank WR R."/>
            <person name="Pardo Diaz C."/>
            <person name="Kozak K."/>
            <person name="Martin S."/>
            <person name="Jiggins C."/>
            <person name="Moest M."/>
            <person name="Warren A I."/>
            <person name="Generalovic N T."/>
            <person name="Byers J.R.P. K."/>
            <person name="Montejo-Kovacevich G."/>
            <person name="Yen C E."/>
        </authorList>
    </citation>
    <scope>NUCLEOTIDE SEQUENCE [LARGE SCALE GENOMIC DNA]</scope>
</reference>
<organism evidence="2 3">
    <name type="scientific">Hermetia illucens</name>
    <name type="common">Black soldier fly</name>
    <dbReference type="NCBI Taxonomy" id="343691"/>
    <lineage>
        <taxon>Eukaryota</taxon>
        <taxon>Metazoa</taxon>
        <taxon>Ecdysozoa</taxon>
        <taxon>Arthropoda</taxon>
        <taxon>Hexapoda</taxon>
        <taxon>Insecta</taxon>
        <taxon>Pterygota</taxon>
        <taxon>Neoptera</taxon>
        <taxon>Endopterygota</taxon>
        <taxon>Diptera</taxon>
        <taxon>Brachycera</taxon>
        <taxon>Stratiomyomorpha</taxon>
        <taxon>Stratiomyidae</taxon>
        <taxon>Hermetiinae</taxon>
        <taxon>Hermetia</taxon>
    </lineage>
</organism>
<dbReference type="Gene3D" id="3.80.10.10">
    <property type="entry name" value="Ribonuclease Inhibitor"/>
    <property type="match status" value="1"/>
</dbReference>
<dbReference type="Proteomes" id="UP000594454">
    <property type="component" value="Chromosome 2"/>
</dbReference>
<dbReference type="Pfam" id="PF00646">
    <property type="entry name" value="F-box"/>
    <property type="match status" value="1"/>
</dbReference>
<dbReference type="InterPro" id="IPR032675">
    <property type="entry name" value="LRR_dom_sf"/>
</dbReference>
<accession>A0A7R8YS29</accession>
<dbReference type="InterPro" id="IPR001810">
    <property type="entry name" value="F-box_dom"/>
</dbReference>
<dbReference type="OrthoDB" id="10257471at2759"/>
<dbReference type="InParanoid" id="A0A7R8YS29"/>
<dbReference type="AlphaFoldDB" id="A0A7R8YS29"/>
<gene>
    <name evidence="2" type="ORF">HERILL_LOCUS6085</name>
</gene>
<evidence type="ECO:0000313" key="3">
    <source>
        <dbReference type="Proteomes" id="UP000594454"/>
    </source>
</evidence>
<keyword evidence="3" id="KW-1185">Reference proteome</keyword>